<evidence type="ECO:0000313" key="4">
    <source>
        <dbReference type="Proteomes" id="UP000807716"/>
    </source>
</evidence>
<name>A0A9P6QDR1_9FUNG</name>
<proteinExistence type="predicted"/>
<accession>A0A9P6QDR1</accession>
<feature type="compositionally biased region" description="Basic and acidic residues" evidence="1">
    <location>
        <begin position="665"/>
        <end position="682"/>
    </location>
</feature>
<dbReference type="PANTHER" id="PTHR12459:SF15">
    <property type="entry name" value="TRANSMEMBRANE PROTEIN 135"/>
    <property type="match status" value="1"/>
</dbReference>
<dbReference type="InterPro" id="IPR026749">
    <property type="entry name" value="Tmem135"/>
</dbReference>
<keyword evidence="2" id="KW-0472">Membrane</keyword>
<dbReference type="PANTHER" id="PTHR12459">
    <property type="entry name" value="TRANSMEMBRANE PROTEIN 135-RELATED"/>
    <property type="match status" value="1"/>
</dbReference>
<dbReference type="OrthoDB" id="4021778at2759"/>
<protein>
    <recommendedName>
        <fullName evidence="5">Transmembrane protein 135 N-terminal domain-containing protein</fullName>
    </recommendedName>
</protein>
<feature type="transmembrane region" description="Helical" evidence="2">
    <location>
        <begin position="514"/>
        <end position="536"/>
    </location>
</feature>
<dbReference type="AlphaFoldDB" id="A0A9P6QDR1"/>
<sequence length="682" mass="74699">MPATHLDQDANNTLSVPSLVTDEGGHPTVESGGVTTTSTASSSSTTKTMIVTTTTTHDVHHSLSTSTLAPSSPLTLTPSSSSNSIAISSSSSSSSFASTSDSKQACESHVQERSATTFAATTSGTSSLSSQISAHKYTNSSSSSSSSSNSNNKLSTLLSPILRQLTPEWKAALLVCLRSYGIGYVFAAAPKLIKTLIGFLTNPRRAAKGQFVLWALIKALVQVGVEGFSAKRDGMSMLLLLSLGGHRVLELVLTRGMKKAVVHHHHLQQQQQKQQKQPLRPKEGAKKVQWQEVELEKDLQQRITTLSSFVSSAVAILFMHRKRPRHATIDYTLFAVVRALDVMGHMAVEKKWGPSWLENYGSVLVFQLACTEIMFAWLYEPERLPGPYAFWITRMSRMDARLLQMLRGIRKGEVLFGPGQSAAQPATQALLTGLCNDLKLPESWGSLDRENLTCCLVHQGIAESCEAHGAFRWFQGFFVSSGIYLPVHLLPALLSPKAFLKRLVEDPVNTSMATLLATARSSAFLATYISLVWYGICMWRSRIMPLVSAITGRRYPGHVVDYVYGPILGSALCGLSVLIEKKHRRAEMALYVLPRALFSLGSRVLQGKLSRRVERMAEALMFALSMSVLLTGMRWEASLVRPSMRGILGWILGGQRSTKSQQQKLEPKKAESAEKDEIATTQ</sequence>
<reference evidence="3" key="1">
    <citation type="journal article" date="2020" name="Fungal Divers.">
        <title>Resolving the Mortierellaceae phylogeny through synthesis of multi-gene phylogenetics and phylogenomics.</title>
        <authorList>
            <person name="Vandepol N."/>
            <person name="Liber J."/>
            <person name="Desiro A."/>
            <person name="Na H."/>
            <person name="Kennedy M."/>
            <person name="Barry K."/>
            <person name="Grigoriev I.V."/>
            <person name="Miller A.N."/>
            <person name="O'Donnell K."/>
            <person name="Stajich J.E."/>
            <person name="Bonito G."/>
        </authorList>
    </citation>
    <scope>NUCLEOTIDE SEQUENCE</scope>
    <source>
        <strain evidence="3">BC1065</strain>
    </source>
</reference>
<feature type="compositionally biased region" description="Low complexity" evidence="1">
    <location>
        <begin position="35"/>
        <end position="83"/>
    </location>
</feature>
<evidence type="ECO:0008006" key="5">
    <source>
        <dbReference type="Google" id="ProtNLM"/>
    </source>
</evidence>
<keyword evidence="2" id="KW-0812">Transmembrane</keyword>
<evidence type="ECO:0000256" key="2">
    <source>
        <dbReference type="SAM" id="Phobius"/>
    </source>
</evidence>
<feature type="region of interest" description="Disordered" evidence="1">
    <location>
        <begin position="1"/>
        <end position="83"/>
    </location>
</feature>
<feature type="region of interest" description="Disordered" evidence="1">
    <location>
        <begin position="657"/>
        <end position="682"/>
    </location>
</feature>
<evidence type="ECO:0000256" key="1">
    <source>
        <dbReference type="SAM" id="MobiDB-lite"/>
    </source>
</evidence>
<keyword evidence="4" id="KW-1185">Reference proteome</keyword>
<comment type="caution">
    <text evidence="3">The sequence shown here is derived from an EMBL/GenBank/DDBJ whole genome shotgun (WGS) entry which is preliminary data.</text>
</comment>
<keyword evidence="2" id="KW-1133">Transmembrane helix</keyword>
<evidence type="ECO:0000313" key="3">
    <source>
        <dbReference type="EMBL" id="KAG0263997.1"/>
    </source>
</evidence>
<organism evidence="3 4">
    <name type="scientific">Actinomortierella ambigua</name>
    <dbReference type="NCBI Taxonomy" id="1343610"/>
    <lineage>
        <taxon>Eukaryota</taxon>
        <taxon>Fungi</taxon>
        <taxon>Fungi incertae sedis</taxon>
        <taxon>Mucoromycota</taxon>
        <taxon>Mortierellomycotina</taxon>
        <taxon>Mortierellomycetes</taxon>
        <taxon>Mortierellales</taxon>
        <taxon>Mortierellaceae</taxon>
        <taxon>Actinomortierella</taxon>
    </lineage>
</organism>
<feature type="compositionally biased region" description="Polar residues" evidence="1">
    <location>
        <begin position="9"/>
        <end position="18"/>
    </location>
</feature>
<feature type="transmembrane region" description="Helical" evidence="2">
    <location>
        <begin position="473"/>
        <end position="494"/>
    </location>
</feature>
<dbReference type="Proteomes" id="UP000807716">
    <property type="component" value="Unassembled WGS sequence"/>
</dbReference>
<gene>
    <name evidence="3" type="ORF">DFQ27_001530</name>
</gene>
<dbReference type="EMBL" id="JAAAJB010000151">
    <property type="protein sequence ID" value="KAG0263997.1"/>
    <property type="molecule type" value="Genomic_DNA"/>
</dbReference>